<sequence length="117" mass="13341">MMQDRCELQHHPDLEVTSFLKDDEICERVVERRSGDVRDHLGLGPEPSTLVSSTAASRREIEELYALIDSQQADIWSMRAELQELKERMTRVEDFVFGQHRGNESDSGLSSSTSCLD</sequence>
<reference evidence="1 2" key="1">
    <citation type="journal article" date="2017" name="Mol. Plant">
        <title>The Genome of Medicinal Plant Macleaya cordata Provides New Insights into Benzylisoquinoline Alkaloids Metabolism.</title>
        <authorList>
            <person name="Liu X."/>
            <person name="Liu Y."/>
            <person name="Huang P."/>
            <person name="Ma Y."/>
            <person name="Qing Z."/>
            <person name="Tang Q."/>
            <person name="Cao H."/>
            <person name="Cheng P."/>
            <person name="Zheng Y."/>
            <person name="Yuan Z."/>
            <person name="Zhou Y."/>
            <person name="Liu J."/>
            <person name="Tang Z."/>
            <person name="Zhuo Y."/>
            <person name="Zhang Y."/>
            <person name="Yu L."/>
            <person name="Huang J."/>
            <person name="Yang P."/>
            <person name="Peng Q."/>
            <person name="Zhang J."/>
            <person name="Jiang W."/>
            <person name="Zhang Z."/>
            <person name="Lin K."/>
            <person name="Ro D.K."/>
            <person name="Chen X."/>
            <person name="Xiong X."/>
            <person name="Shang Y."/>
            <person name="Huang S."/>
            <person name="Zeng J."/>
        </authorList>
    </citation>
    <scope>NUCLEOTIDE SEQUENCE [LARGE SCALE GENOMIC DNA]</scope>
    <source>
        <strain evidence="2">cv. BLH2017</strain>
        <tissue evidence="1">Root</tissue>
    </source>
</reference>
<protein>
    <submittedName>
        <fullName evidence="1">Uncharacterized protein</fullName>
    </submittedName>
</protein>
<keyword evidence="2" id="KW-1185">Reference proteome</keyword>
<dbReference type="AlphaFoldDB" id="A0A200QVS7"/>
<proteinExistence type="predicted"/>
<evidence type="ECO:0000313" key="1">
    <source>
        <dbReference type="EMBL" id="OVA14552.1"/>
    </source>
</evidence>
<gene>
    <name evidence="1" type="ORF">BVC80_1811g10</name>
</gene>
<organism evidence="1 2">
    <name type="scientific">Macleaya cordata</name>
    <name type="common">Five-seeded plume-poppy</name>
    <name type="synonym">Bocconia cordata</name>
    <dbReference type="NCBI Taxonomy" id="56857"/>
    <lineage>
        <taxon>Eukaryota</taxon>
        <taxon>Viridiplantae</taxon>
        <taxon>Streptophyta</taxon>
        <taxon>Embryophyta</taxon>
        <taxon>Tracheophyta</taxon>
        <taxon>Spermatophyta</taxon>
        <taxon>Magnoliopsida</taxon>
        <taxon>Ranunculales</taxon>
        <taxon>Papaveraceae</taxon>
        <taxon>Papaveroideae</taxon>
        <taxon>Macleaya</taxon>
    </lineage>
</organism>
<dbReference type="InParanoid" id="A0A200QVS7"/>
<accession>A0A200QVS7</accession>
<dbReference type="EMBL" id="MVGT01001029">
    <property type="protein sequence ID" value="OVA14552.1"/>
    <property type="molecule type" value="Genomic_DNA"/>
</dbReference>
<evidence type="ECO:0000313" key="2">
    <source>
        <dbReference type="Proteomes" id="UP000195402"/>
    </source>
</evidence>
<dbReference type="Proteomes" id="UP000195402">
    <property type="component" value="Unassembled WGS sequence"/>
</dbReference>
<name>A0A200QVS7_MACCD</name>
<comment type="caution">
    <text evidence="1">The sequence shown here is derived from an EMBL/GenBank/DDBJ whole genome shotgun (WGS) entry which is preliminary data.</text>
</comment>